<accession>A0A1T4P0G6</accession>
<dbReference type="EC" id="2.4.1.227" evidence="10"/>
<protein>
    <recommendedName>
        <fullName evidence="10">UDP-N-acetylglucosamine--N-acetylmuramyl-(pentapeptide) pyrophosphoryl-undecaprenol N-acetylglucosamine transferase</fullName>
        <ecNumber evidence="10">2.4.1.227</ecNumber>
    </recommendedName>
    <alternativeName>
        <fullName evidence="10">Undecaprenyl-PP-MurNAc-pentapeptide-UDPGlcNAc GlcNAc transferase</fullName>
    </alternativeName>
</protein>
<evidence type="ECO:0000313" key="13">
    <source>
        <dbReference type="EMBL" id="SJZ85054.1"/>
    </source>
</evidence>
<keyword evidence="14" id="KW-1185">Reference proteome</keyword>
<dbReference type="GO" id="GO:0051301">
    <property type="term" value="P:cell division"/>
    <property type="evidence" value="ECO:0007669"/>
    <property type="project" value="UniProtKB-KW"/>
</dbReference>
<keyword evidence="4 10" id="KW-0808">Transferase</keyword>
<feature type="domain" description="Glycosyl transferase family 28 C-terminal" evidence="12">
    <location>
        <begin position="185"/>
        <end position="346"/>
    </location>
</feature>
<keyword evidence="8 10" id="KW-0131">Cell cycle</keyword>
<dbReference type="PANTHER" id="PTHR21015">
    <property type="entry name" value="UDP-N-ACETYLGLUCOSAMINE--N-ACETYLMURAMYL-(PENTAPEPTIDE) PYROPHOSPHORYL-UNDECAPRENOL N-ACETYLGLUCOSAMINE TRANSFERASE 1"/>
    <property type="match status" value="1"/>
</dbReference>
<dbReference type="Proteomes" id="UP000191153">
    <property type="component" value="Unassembled WGS sequence"/>
</dbReference>
<dbReference type="GO" id="GO:0009252">
    <property type="term" value="P:peptidoglycan biosynthetic process"/>
    <property type="evidence" value="ECO:0007669"/>
    <property type="project" value="UniProtKB-UniRule"/>
</dbReference>
<dbReference type="Gene3D" id="3.40.50.2000">
    <property type="entry name" value="Glycogen Phosphorylase B"/>
    <property type="match status" value="2"/>
</dbReference>
<evidence type="ECO:0000256" key="1">
    <source>
        <dbReference type="ARBA" id="ARBA00022475"/>
    </source>
</evidence>
<reference evidence="13 14" key="1">
    <citation type="submission" date="2017-02" db="EMBL/GenBank/DDBJ databases">
        <authorList>
            <person name="Peterson S.W."/>
        </authorList>
    </citation>
    <scope>NUCLEOTIDE SEQUENCE [LARGE SCALE GENOMIC DNA]</scope>
    <source>
        <strain evidence="13 14">ATCC 700028</strain>
    </source>
</reference>
<comment type="subcellular location">
    <subcellularLocation>
        <location evidence="10">Cell membrane</location>
        <topology evidence="10">Peripheral membrane protein</topology>
        <orientation evidence="10">Cytoplasmic side</orientation>
    </subcellularLocation>
</comment>
<dbReference type="GO" id="GO:0005975">
    <property type="term" value="P:carbohydrate metabolic process"/>
    <property type="evidence" value="ECO:0007669"/>
    <property type="project" value="InterPro"/>
</dbReference>
<keyword evidence="3 10" id="KW-0328">Glycosyltransferase</keyword>
<dbReference type="GO" id="GO:0050511">
    <property type="term" value="F:undecaprenyldiphospho-muramoylpentapeptide beta-N-acetylglucosaminyltransferase activity"/>
    <property type="evidence" value="ECO:0007669"/>
    <property type="project" value="UniProtKB-UniRule"/>
</dbReference>
<feature type="domain" description="Glycosyltransferase family 28 N-terminal" evidence="11">
    <location>
        <begin position="4"/>
        <end position="135"/>
    </location>
</feature>
<feature type="binding site" evidence="10">
    <location>
        <position position="117"/>
    </location>
    <ligand>
        <name>UDP-N-acetyl-alpha-D-glucosamine</name>
        <dbReference type="ChEBI" id="CHEBI:57705"/>
    </ligand>
</feature>
<comment type="function">
    <text evidence="10">Cell wall formation. Catalyzes the transfer of a GlcNAc subunit on undecaprenyl-pyrophosphoryl-MurNAc-pentapeptide (lipid intermediate I) to form undecaprenyl-pyrophosphoryl-MurNAc-(pentapeptide)GlcNAc (lipid intermediate II).</text>
</comment>
<comment type="pathway">
    <text evidence="10">Cell wall biogenesis; peptidoglycan biosynthesis.</text>
</comment>
<evidence type="ECO:0000256" key="7">
    <source>
        <dbReference type="ARBA" id="ARBA00023136"/>
    </source>
</evidence>
<dbReference type="AlphaFoldDB" id="A0A1T4P0G6"/>
<evidence type="ECO:0000256" key="6">
    <source>
        <dbReference type="ARBA" id="ARBA00022984"/>
    </source>
</evidence>
<dbReference type="CDD" id="cd03785">
    <property type="entry name" value="GT28_MurG"/>
    <property type="match status" value="1"/>
</dbReference>
<keyword evidence="2 10" id="KW-0132">Cell division</keyword>
<dbReference type="UniPathway" id="UPA00219"/>
<dbReference type="InterPro" id="IPR004276">
    <property type="entry name" value="GlycoTrans_28_N"/>
</dbReference>
<comment type="caution">
    <text evidence="10">Lacks conserved residue(s) required for the propagation of feature annotation.</text>
</comment>
<dbReference type="InterPro" id="IPR006009">
    <property type="entry name" value="GlcNAc_MurG"/>
</dbReference>
<evidence type="ECO:0000256" key="4">
    <source>
        <dbReference type="ARBA" id="ARBA00022679"/>
    </source>
</evidence>
<keyword evidence="6 10" id="KW-0573">Peptidoglycan synthesis</keyword>
<dbReference type="GO" id="GO:0008360">
    <property type="term" value="P:regulation of cell shape"/>
    <property type="evidence" value="ECO:0007669"/>
    <property type="project" value="UniProtKB-KW"/>
</dbReference>
<comment type="catalytic activity">
    <reaction evidence="10">
        <text>di-trans,octa-cis-undecaprenyl diphospho-N-acetyl-alpha-D-muramoyl-L-alanyl-D-glutamyl-meso-2,6-diaminopimeloyl-D-alanyl-D-alanine + UDP-N-acetyl-alpha-D-glucosamine = di-trans,octa-cis-undecaprenyl diphospho-[N-acetyl-alpha-D-glucosaminyl-(1-&gt;4)]-N-acetyl-alpha-D-muramoyl-L-alanyl-D-glutamyl-meso-2,6-diaminopimeloyl-D-alanyl-D-alanine + UDP + H(+)</text>
        <dbReference type="Rhea" id="RHEA:31227"/>
        <dbReference type="ChEBI" id="CHEBI:15378"/>
        <dbReference type="ChEBI" id="CHEBI:57705"/>
        <dbReference type="ChEBI" id="CHEBI:58223"/>
        <dbReference type="ChEBI" id="CHEBI:61387"/>
        <dbReference type="ChEBI" id="CHEBI:61388"/>
        <dbReference type="EC" id="2.4.1.227"/>
    </reaction>
</comment>
<dbReference type="RefSeq" id="WP_200803157.1">
    <property type="nucleotide sequence ID" value="NZ_FUWX01000012.1"/>
</dbReference>
<feature type="binding site" evidence="10">
    <location>
        <position position="191"/>
    </location>
    <ligand>
        <name>UDP-N-acetyl-alpha-D-glucosamine</name>
        <dbReference type="ChEBI" id="CHEBI:57705"/>
    </ligand>
</feature>
<gene>
    <name evidence="10" type="primary">murG</name>
    <name evidence="13" type="ORF">SAMN02745174_01751</name>
</gene>
<evidence type="ECO:0000256" key="10">
    <source>
        <dbReference type="HAMAP-Rule" id="MF_00033"/>
    </source>
</evidence>
<dbReference type="GO" id="GO:0071555">
    <property type="term" value="P:cell wall organization"/>
    <property type="evidence" value="ECO:0007669"/>
    <property type="project" value="UniProtKB-KW"/>
</dbReference>
<dbReference type="PANTHER" id="PTHR21015:SF22">
    <property type="entry name" value="GLYCOSYLTRANSFERASE"/>
    <property type="match status" value="1"/>
</dbReference>
<keyword evidence="9 10" id="KW-0961">Cell wall biogenesis/degradation</keyword>
<dbReference type="HAMAP" id="MF_00033">
    <property type="entry name" value="MurG"/>
    <property type="match status" value="1"/>
</dbReference>
<dbReference type="GO" id="GO:0005886">
    <property type="term" value="C:plasma membrane"/>
    <property type="evidence" value="ECO:0007669"/>
    <property type="project" value="UniProtKB-SubCell"/>
</dbReference>
<evidence type="ECO:0000259" key="12">
    <source>
        <dbReference type="Pfam" id="PF04101"/>
    </source>
</evidence>
<keyword evidence="7 10" id="KW-0472">Membrane</keyword>
<sequence length="357" mass="40333">MKKVIITTGGTGGHIYPALSIGEGLKKRGVDVLFVGSSSRMEKNIVPEAGFKFIGLEIYPPRTIKNIFKSITSFFKGIKVVSKEKPDAIIGFGNYISVPILVAGVLLRKKIYLQEQNANLGFTNKFFYKMAKKTFLAFEKTYDDIPLKYQDKFLVTGNPLREEIYSVSEAVERERLKLEKDEKLLLITGGSLGAKDINEAVLDHWEEIFEEKKIRVYWATGEKNFDDINKRMENSKIKMTDIIKPYFNNMINIMAAADLIVCRAGALTLSEVIELEKPSILIPYNSIKVGQFANAKILEENEGALIYSNSEASLGIGKALELIGNEEELTKMRIKVRNLKKKNAVEEIMDSLDIWRN</sequence>
<evidence type="ECO:0000256" key="8">
    <source>
        <dbReference type="ARBA" id="ARBA00023306"/>
    </source>
</evidence>
<dbReference type="EMBL" id="FUWX01000012">
    <property type="protein sequence ID" value="SJZ85054.1"/>
    <property type="molecule type" value="Genomic_DNA"/>
</dbReference>
<keyword evidence="1 10" id="KW-1003">Cell membrane</keyword>
<proteinExistence type="inferred from homology"/>
<dbReference type="Pfam" id="PF03033">
    <property type="entry name" value="Glyco_transf_28"/>
    <property type="match status" value="1"/>
</dbReference>
<evidence type="ECO:0000256" key="3">
    <source>
        <dbReference type="ARBA" id="ARBA00022676"/>
    </source>
</evidence>
<evidence type="ECO:0000256" key="9">
    <source>
        <dbReference type="ARBA" id="ARBA00023316"/>
    </source>
</evidence>
<evidence type="ECO:0000256" key="2">
    <source>
        <dbReference type="ARBA" id="ARBA00022618"/>
    </source>
</evidence>
<dbReference type="SUPFAM" id="SSF53756">
    <property type="entry name" value="UDP-Glycosyltransferase/glycogen phosphorylase"/>
    <property type="match status" value="1"/>
</dbReference>
<dbReference type="STRING" id="180163.SAMN02745174_01751"/>
<feature type="binding site" evidence="10">
    <location>
        <position position="291"/>
    </location>
    <ligand>
        <name>UDP-N-acetyl-alpha-D-glucosamine</name>
        <dbReference type="ChEBI" id="CHEBI:57705"/>
    </ligand>
</feature>
<evidence type="ECO:0000313" key="14">
    <source>
        <dbReference type="Proteomes" id="UP000191153"/>
    </source>
</evidence>
<evidence type="ECO:0000259" key="11">
    <source>
        <dbReference type="Pfam" id="PF03033"/>
    </source>
</evidence>
<dbReference type="GO" id="GO:0051991">
    <property type="term" value="F:UDP-N-acetyl-D-glucosamine:N-acetylmuramoyl-L-alanyl-D-glutamyl-meso-2,6-diaminopimelyl-D-alanyl-D-alanine-diphosphoundecaprenol 4-beta-N-acetylglucosaminlytransferase activity"/>
    <property type="evidence" value="ECO:0007669"/>
    <property type="project" value="RHEA"/>
</dbReference>
<dbReference type="InterPro" id="IPR007235">
    <property type="entry name" value="Glyco_trans_28_C"/>
</dbReference>
<dbReference type="NCBIfam" id="TIGR01133">
    <property type="entry name" value="murG"/>
    <property type="match status" value="1"/>
</dbReference>
<feature type="binding site" evidence="10">
    <location>
        <position position="161"/>
    </location>
    <ligand>
        <name>UDP-N-acetyl-alpha-D-glucosamine</name>
        <dbReference type="ChEBI" id="CHEBI:57705"/>
    </ligand>
</feature>
<name>A0A1T4P0G6_9FUSO</name>
<organism evidence="13 14">
    <name type="scientific">Cetobacterium ceti</name>
    <dbReference type="NCBI Taxonomy" id="180163"/>
    <lineage>
        <taxon>Bacteria</taxon>
        <taxon>Fusobacteriati</taxon>
        <taxon>Fusobacteriota</taxon>
        <taxon>Fusobacteriia</taxon>
        <taxon>Fusobacteriales</taxon>
        <taxon>Fusobacteriaceae</taxon>
        <taxon>Cetobacterium</taxon>
    </lineage>
</organism>
<evidence type="ECO:0000256" key="5">
    <source>
        <dbReference type="ARBA" id="ARBA00022960"/>
    </source>
</evidence>
<feature type="binding site" evidence="10">
    <location>
        <begin position="11"/>
        <end position="13"/>
    </location>
    <ligand>
        <name>UDP-N-acetyl-alpha-D-glucosamine</name>
        <dbReference type="ChEBI" id="CHEBI:57705"/>
    </ligand>
</feature>
<keyword evidence="5 10" id="KW-0133">Cell shape</keyword>
<dbReference type="Pfam" id="PF04101">
    <property type="entry name" value="Glyco_tran_28_C"/>
    <property type="match status" value="1"/>
</dbReference>
<comment type="similarity">
    <text evidence="10">Belongs to the glycosyltransferase 28 family. MurG subfamily.</text>
</comment>